<dbReference type="PANTHER" id="PTHR30518:SF2">
    <property type="entry name" value="ENDOLYTIC MUREIN TRANSGLYCOSYLASE"/>
    <property type="match status" value="1"/>
</dbReference>
<dbReference type="HAMAP" id="MF_02065">
    <property type="entry name" value="MltG"/>
    <property type="match status" value="1"/>
</dbReference>
<evidence type="ECO:0000256" key="6">
    <source>
        <dbReference type="ARBA" id="ARBA00023316"/>
    </source>
</evidence>
<reference evidence="8 9" key="1">
    <citation type="journal article" date="2015" name="Nature">
        <title>rRNA introns, odd ribosomes, and small enigmatic genomes across a large radiation of phyla.</title>
        <authorList>
            <person name="Brown C.T."/>
            <person name="Hug L.A."/>
            <person name="Thomas B.C."/>
            <person name="Sharon I."/>
            <person name="Castelle C.J."/>
            <person name="Singh A."/>
            <person name="Wilkins M.J."/>
            <person name="Williams K.H."/>
            <person name="Banfield J.F."/>
        </authorList>
    </citation>
    <scope>NUCLEOTIDE SEQUENCE [LARGE SCALE GENOMIC DNA]</scope>
</reference>
<dbReference type="GO" id="GO:0071555">
    <property type="term" value="P:cell wall organization"/>
    <property type="evidence" value="ECO:0007669"/>
    <property type="project" value="UniProtKB-KW"/>
</dbReference>
<keyword evidence="1 7" id="KW-1003">Cell membrane</keyword>
<evidence type="ECO:0000256" key="7">
    <source>
        <dbReference type="HAMAP-Rule" id="MF_02065"/>
    </source>
</evidence>
<dbReference type="InterPro" id="IPR003770">
    <property type="entry name" value="MLTG-like"/>
</dbReference>
<sequence>MRKSIKLITLFVFLGILFFAFRFPFSSPGKDTKPQTFVIPEETDDKEIVNKLKKENLIRYSWAFKLVLNIKKYHGKISPGGYYISPDMNAFEVADKLMKADMKWVKVIPGLRKEQIGERLANTFNWSEDELNKWNTVYTRMNYDYREGVYYPDTYLIPVNETGLEIAKRMINRFNEKMAAYFPAFEKANIKWTTALKIASLIQREAGGKDDMPVIAGVIWNRLEKGMLLQIDAEIQYAKGKVKDQWWSHVSPEDIREIDSLYNSYKYKGLPPTPIANPGIDAIDAVLNSLETDCLFYLHDSNRQIHCSETYEGHLENIKKYL</sequence>
<comment type="caution">
    <text evidence="8">The sequence shown here is derived from an EMBL/GenBank/DDBJ whole genome shotgun (WGS) entry which is preliminary data.</text>
</comment>
<comment type="function">
    <text evidence="7">Functions as a peptidoglycan terminase that cleaves nascent peptidoglycan strands endolytically to terminate their elongation.</text>
</comment>
<dbReference type="GO" id="GO:0005886">
    <property type="term" value="C:plasma membrane"/>
    <property type="evidence" value="ECO:0007669"/>
    <property type="project" value="UniProtKB-UniRule"/>
</dbReference>
<comment type="similarity">
    <text evidence="7">Belongs to the transglycosylase MltG family.</text>
</comment>
<accession>A0A0G0QA93</accession>
<dbReference type="Pfam" id="PF02618">
    <property type="entry name" value="YceG"/>
    <property type="match status" value="1"/>
</dbReference>
<evidence type="ECO:0000256" key="4">
    <source>
        <dbReference type="ARBA" id="ARBA00023136"/>
    </source>
</evidence>
<keyword evidence="6 7" id="KW-0961">Cell wall biogenesis/degradation</keyword>
<dbReference type="PANTHER" id="PTHR30518">
    <property type="entry name" value="ENDOLYTIC MUREIN TRANSGLYCOSYLASE"/>
    <property type="match status" value="1"/>
</dbReference>
<dbReference type="Proteomes" id="UP000034539">
    <property type="component" value="Unassembled WGS sequence"/>
</dbReference>
<evidence type="ECO:0000313" key="8">
    <source>
        <dbReference type="EMBL" id="KKR34246.1"/>
    </source>
</evidence>
<keyword evidence="3 7" id="KW-1133">Transmembrane helix</keyword>
<evidence type="ECO:0000256" key="5">
    <source>
        <dbReference type="ARBA" id="ARBA00023239"/>
    </source>
</evidence>
<protein>
    <recommendedName>
        <fullName evidence="7">Endolytic murein transglycosylase</fullName>
        <ecNumber evidence="7">4.2.2.29</ecNumber>
    </recommendedName>
    <alternativeName>
        <fullName evidence="7">Peptidoglycan lytic transglycosylase</fullName>
    </alternativeName>
    <alternativeName>
        <fullName evidence="7">Peptidoglycan polymerization terminase</fullName>
    </alternativeName>
</protein>
<keyword evidence="5 7" id="KW-0456">Lyase</keyword>
<evidence type="ECO:0000256" key="1">
    <source>
        <dbReference type="ARBA" id="ARBA00022475"/>
    </source>
</evidence>
<keyword evidence="4 7" id="KW-0472">Membrane</keyword>
<dbReference type="NCBIfam" id="TIGR00247">
    <property type="entry name" value="endolytic transglycosylase MltG"/>
    <property type="match status" value="1"/>
</dbReference>
<dbReference type="Gene3D" id="3.30.1490.480">
    <property type="entry name" value="Endolytic murein transglycosylase"/>
    <property type="match status" value="1"/>
</dbReference>
<evidence type="ECO:0000256" key="3">
    <source>
        <dbReference type="ARBA" id="ARBA00022989"/>
    </source>
</evidence>
<dbReference type="GO" id="GO:0008932">
    <property type="term" value="F:lytic endotransglycosylase activity"/>
    <property type="evidence" value="ECO:0007669"/>
    <property type="project" value="UniProtKB-UniRule"/>
</dbReference>
<feature type="site" description="Important for catalytic activity" evidence="7">
    <location>
        <position position="205"/>
    </location>
</feature>
<keyword evidence="2 7" id="KW-0812">Transmembrane</keyword>
<name>A0A0G0QA93_9BACT</name>
<dbReference type="PATRIC" id="fig|1618450.3.peg.164"/>
<dbReference type="EMBL" id="LBXN01000004">
    <property type="protein sequence ID" value="KKR34246.1"/>
    <property type="molecule type" value="Genomic_DNA"/>
</dbReference>
<dbReference type="EC" id="4.2.2.29" evidence="7"/>
<comment type="catalytic activity">
    <reaction evidence="7">
        <text>a peptidoglycan chain = a peptidoglycan chain with N-acetyl-1,6-anhydromuramyl-[peptide] at the reducing end + a peptidoglycan chain with N-acetylglucosamine at the non-reducing end.</text>
        <dbReference type="EC" id="4.2.2.29"/>
    </reaction>
</comment>
<evidence type="ECO:0000313" key="9">
    <source>
        <dbReference type="Proteomes" id="UP000034539"/>
    </source>
</evidence>
<organism evidence="8 9">
    <name type="scientific">Candidatus Gottesmanbacteria bacterium GW2011_GWC2_39_8</name>
    <dbReference type="NCBI Taxonomy" id="1618450"/>
    <lineage>
        <taxon>Bacteria</taxon>
        <taxon>Candidatus Gottesmaniibacteriota</taxon>
    </lineage>
</organism>
<proteinExistence type="inferred from homology"/>
<dbReference type="AlphaFoldDB" id="A0A0G0QA93"/>
<gene>
    <name evidence="7" type="primary">mltG</name>
    <name evidence="8" type="ORF">UT63_C0004G0033</name>
</gene>
<evidence type="ECO:0000256" key="2">
    <source>
        <dbReference type="ARBA" id="ARBA00022692"/>
    </source>
</evidence>
<dbReference type="GO" id="GO:0009252">
    <property type="term" value="P:peptidoglycan biosynthetic process"/>
    <property type="evidence" value="ECO:0007669"/>
    <property type="project" value="UniProtKB-UniRule"/>
</dbReference>